<gene>
    <name evidence="2" type="ORF">GCM10008174_02970</name>
</gene>
<evidence type="ECO:0000256" key="1">
    <source>
        <dbReference type="SAM" id="Phobius"/>
    </source>
</evidence>
<dbReference type="RefSeq" id="WP_271199073.1">
    <property type="nucleotide sequence ID" value="NZ_BSFL01000001.1"/>
</dbReference>
<keyword evidence="1" id="KW-0812">Transmembrane</keyword>
<accession>A0A9W6JIZ7</accession>
<reference evidence="2" key="2">
    <citation type="submission" date="2023-01" db="EMBL/GenBank/DDBJ databases">
        <authorList>
            <person name="Sun Q."/>
            <person name="Evtushenko L."/>
        </authorList>
    </citation>
    <scope>NUCLEOTIDE SEQUENCE</scope>
    <source>
        <strain evidence="2">VKM B-2748</strain>
    </source>
</reference>
<proteinExistence type="predicted"/>
<dbReference type="EMBL" id="BSFL01000001">
    <property type="protein sequence ID" value="GLK78556.1"/>
    <property type="molecule type" value="Genomic_DNA"/>
</dbReference>
<sequence length="125" mass="13083">MTNPARPSAGATAAAGLLGRCPACGRGPLFDGYIALKPSCDVCGLDYGFADSGDGPAVFVTLIGGFVTLAFALWLEFAFAPPMWVHLVVSLPAVVLVCLVLLRLMKGVLIVLQHRNAAAEARLDR</sequence>
<evidence type="ECO:0000313" key="2">
    <source>
        <dbReference type="EMBL" id="GLK78556.1"/>
    </source>
</evidence>
<feature type="transmembrane region" description="Helical" evidence="1">
    <location>
        <begin position="57"/>
        <end position="77"/>
    </location>
</feature>
<reference evidence="2" key="1">
    <citation type="journal article" date="2014" name="Int. J. Syst. Evol. Microbiol.">
        <title>Complete genome sequence of Corynebacterium casei LMG S-19264T (=DSM 44701T), isolated from a smear-ripened cheese.</title>
        <authorList>
            <consortium name="US DOE Joint Genome Institute (JGI-PGF)"/>
            <person name="Walter F."/>
            <person name="Albersmeier A."/>
            <person name="Kalinowski J."/>
            <person name="Ruckert C."/>
        </authorList>
    </citation>
    <scope>NUCLEOTIDE SEQUENCE</scope>
    <source>
        <strain evidence="2">VKM B-2748</strain>
    </source>
</reference>
<dbReference type="AlphaFoldDB" id="A0A9W6JIZ7"/>
<name>A0A9W6JIZ7_9HYPH</name>
<keyword evidence="1" id="KW-0472">Membrane</keyword>
<dbReference type="InterPro" id="IPR009325">
    <property type="entry name" value="DUF983"/>
</dbReference>
<protein>
    <submittedName>
        <fullName evidence="2">Membrane protein</fullName>
    </submittedName>
</protein>
<dbReference type="Proteomes" id="UP001143309">
    <property type="component" value="Unassembled WGS sequence"/>
</dbReference>
<comment type="caution">
    <text evidence="2">The sequence shown here is derived from an EMBL/GenBank/DDBJ whole genome shotgun (WGS) entry which is preliminary data.</text>
</comment>
<evidence type="ECO:0000313" key="3">
    <source>
        <dbReference type="Proteomes" id="UP001143309"/>
    </source>
</evidence>
<organism evidence="2 3">
    <name type="scientific">Methylopila turkensis</name>
    <dbReference type="NCBI Taxonomy" id="1437816"/>
    <lineage>
        <taxon>Bacteria</taxon>
        <taxon>Pseudomonadati</taxon>
        <taxon>Pseudomonadota</taxon>
        <taxon>Alphaproteobacteria</taxon>
        <taxon>Hyphomicrobiales</taxon>
        <taxon>Methylopilaceae</taxon>
        <taxon>Methylopila</taxon>
    </lineage>
</organism>
<dbReference type="Pfam" id="PF06170">
    <property type="entry name" value="DUF983"/>
    <property type="match status" value="1"/>
</dbReference>
<feature type="transmembrane region" description="Helical" evidence="1">
    <location>
        <begin position="83"/>
        <end position="105"/>
    </location>
</feature>
<keyword evidence="1" id="KW-1133">Transmembrane helix</keyword>
<keyword evidence="3" id="KW-1185">Reference proteome</keyword>